<keyword evidence="4" id="KW-0804">Transcription</keyword>
<evidence type="ECO:0000313" key="8">
    <source>
        <dbReference type="Proteomes" id="UP000813444"/>
    </source>
</evidence>
<evidence type="ECO:0000259" key="6">
    <source>
        <dbReference type="PROSITE" id="PS50048"/>
    </source>
</evidence>
<organism evidence="7 8">
    <name type="scientific">Stachybotrys elegans</name>
    <dbReference type="NCBI Taxonomy" id="80388"/>
    <lineage>
        <taxon>Eukaryota</taxon>
        <taxon>Fungi</taxon>
        <taxon>Dikarya</taxon>
        <taxon>Ascomycota</taxon>
        <taxon>Pezizomycotina</taxon>
        <taxon>Sordariomycetes</taxon>
        <taxon>Hypocreomycetidae</taxon>
        <taxon>Hypocreales</taxon>
        <taxon>Stachybotryaceae</taxon>
        <taxon>Stachybotrys</taxon>
    </lineage>
</organism>
<dbReference type="Gene3D" id="4.10.240.10">
    <property type="entry name" value="Zn(2)-C6 fungal-type DNA-binding domain"/>
    <property type="match status" value="1"/>
</dbReference>
<gene>
    <name evidence="7" type="ORF">B0I35DRAFT_420912</name>
</gene>
<feature type="domain" description="Zn(2)-C6 fungal-type" evidence="6">
    <location>
        <begin position="7"/>
        <end position="37"/>
    </location>
</feature>
<accession>A0A8K0T278</accession>
<dbReference type="AlphaFoldDB" id="A0A8K0T278"/>
<dbReference type="CDD" id="cd00067">
    <property type="entry name" value="GAL4"/>
    <property type="match status" value="1"/>
</dbReference>
<dbReference type="OrthoDB" id="3862662at2759"/>
<dbReference type="SMART" id="SM00066">
    <property type="entry name" value="GAL4"/>
    <property type="match status" value="1"/>
</dbReference>
<protein>
    <recommendedName>
        <fullName evidence="6">Zn(2)-C6 fungal-type domain-containing protein</fullName>
    </recommendedName>
</protein>
<dbReference type="PROSITE" id="PS00463">
    <property type="entry name" value="ZN2_CY6_FUNGAL_1"/>
    <property type="match status" value="1"/>
</dbReference>
<dbReference type="InterPro" id="IPR036864">
    <property type="entry name" value="Zn2-C6_fun-type_DNA-bd_sf"/>
</dbReference>
<evidence type="ECO:0000256" key="5">
    <source>
        <dbReference type="ARBA" id="ARBA00023242"/>
    </source>
</evidence>
<dbReference type="InterPro" id="IPR050815">
    <property type="entry name" value="TF_fung"/>
</dbReference>
<evidence type="ECO:0000256" key="4">
    <source>
        <dbReference type="ARBA" id="ARBA00023163"/>
    </source>
</evidence>
<dbReference type="CDD" id="cd12148">
    <property type="entry name" value="fungal_TF_MHR"/>
    <property type="match status" value="1"/>
</dbReference>
<dbReference type="GO" id="GO:0005634">
    <property type="term" value="C:nucleus"/>
    <property type="evidence" value="ECO:0007669"/>
    <property type="project" value="UniProtKB-SubCell"/>
</dbReference>
<comment type="caution">
    <text evidence="7">The sequence shown here is derived from an EMBL/GenBank/DDBJ whole genome shotgun (WGS) entry which is preliminary data.</text>
</comment>
<dbReference type="SUPFAM" id="SSF57701">
    <property type="entry name" value="Zn2/Cys6 DNA-binding domain"/>
    <property type="match status" value="1"/>
</dbReference>
<keyword evidence="3" id="KW-0805">Transcription regulation</keyword>
<dbReference type="Pfam" id="PF00172">
    <property type="entry name" value="Zn_clus"/>
    <property type="match status" value="1"/>
</dbReference>
<dbReference type="EMBL" id="JAGPNK010000002">
    <property type="protein sequence ID" value="KAH7325670.1"/>
    <property type="molecule type" value="Genomic_DNA"/>
</dbReference>
<keyword evidence="5" id="KW-0539">Nucleus</keyword>
<dbReference type="PANTHER" id="PTHR47338">
    <property type="entry name" value="ZN(II)2CYS6 TRANSCRIPTION FACTOR (EUROFUNG)-RELATED"/>
    <property type="match status" value="1"/>
</dbReference>
<dbReference type="GO" id="GO:0008270">
    <property type="term" value="F:zinc ion binding"/>
    <property type="evidence" value="ECO:0007669"/>
    <property type="project" value="InterPro"/>
</dbReference>
<evidence type="ECO:0000256" key="2">
    <source>
        <dbReference type="ARBA" id="ARBA00022723"/>
    </source>
</evidence>
<dbReference type="PANTHER" id="PTHR47338:SF20">
    <property type="entry name" value="ZN(II)2CYS6 TRANSCRIPTION FACTOR (EUROFUNG)"/>
    <property type="match status" value="1"/>
</dbReference>
<keyword evidence="8" id="KW-1185">Reference proteome</keyword>
<dbReference type="GO" id="GO:0003677">
    <property type="term" value="F:DNA binding"/>
    <property type="evidence" value="ECO:0007669"/>
    <property type="project" value="InterPro"/>
</dbReference>
<evidence type="ECO:0000256" key="3">
    <source>
        <dbReference type="ARBA" id="ARBA00023015"/>
    </source>
</evidence>
<reference evidence="7" key="1">
    <citation type="journal article" date="2021" name="Nat. Commun.">
        <title>Genetic determinants of endophytism in the Arabidopsis root mycobiome.</title>
        <authorList>
            <person name="Mesny F."/>
            <person name="Miyauchi S."/>
            <person name="Thiergart T."/>
            <person name="Pickel B."/>
            <person name="Atanasova L."/>
            <person name="Karlsson M."/>
            <person name="Huettel B."/>
            <person name="Barry K.W."/>
            <person name="Haridas S."/>
            <person name="Chen C."/>
            <person name="Bauer D."/>
            <person name="Andreopoulos W."/>
            <person name="Pangilinan J."/>
            <person name="LaButti K."/>
            <person name="Riley R."/>
            <person name="Lipzen A."/>
            <person name="Clum A."/>
            <person name="Drula E."/>
            <person name="Henrissat B."/>
            <person name="Kohler A."/>
            <person name="Grigoriev I.V."/>
            <person name="Martin F.M."/>
            <person name="Hacquard S."/>
        </authorList>
    </citation>
    <scope>NUCLEOTIDE SEQUENCE</scope>
    <source>
        <strain evidence="7">MPI-CAGE-CH-0235</strain>
    </source>
</reference>
<dbReference type="Proteomes" id="UP000813444">
    <property type="component" value="Unassembled WGS sequence"/>
</dbReference>
<proteinExistence type="predicted"/>
<sequence length="531" mass="59322">MEKSPRACIPCSKNKRRCDRTLPSCGLCARLRKSCEFPGNSGEVHSLRQRVQQLEHEIASRSTASSSHSPSTLCGDDFHDYRVSNTSVLRFQHLFIDSDLQESVKLMHIPYRAYSLPSPVLSELGDAGQRASIANAYFKTVHEWMPIIGKQKWKRLLDPAFGSDLKADQSLLLLCMKLIQHIPEDVHDAMRCGLYMTAKQFATAVETAGFYSLTRVQSNILIAVYEMGHGIFPAAYMTLASCAAQAIALGLHDDKAPQILERPGNHAEWEERLRTFWMIRILDRYITAGGDRRPLFTEEARSDSHLPTDDDAWDHGHASSPDSMLLSSLDCISASPFARVAQASHLLGQVIQHCNKTPEDFGAVKSSIELLTSVTNSLLQLLTKDEQSTFHFRNAIALCLSALLKLYDNHSCDSYSRTLQGTASPRELSLRREVTEDSVRRGRETVEVLLGFRSILEPRDDAPWMLHCFYKSAANLAWYGSAVSPLEAQTLGSKKATCVDFLQSASKRWRVADAYLEALCVVEEGLKCGTY</sequence>
<dbReference type="SMART" id="SM00906">
    <property type="entry name" value="Fungal_trans"/>
    <property type="match status" value="1"/>
</dbReference>
<evidence type="ECO:0000313" key="7">
    <source>
        <dbReference type="EMBL" id="KAH7325670.1"/>
    </source>
</evidence>
<name>A0A8K0T278_9HYPO</name>
<dbReference type="PROSITE" id="PS50048">
    <property type="entry name" value="ZN2_CY6_FUNGAL_2"/>
    <property type="match status" value="1"/>
</dbReference>
<evidence type="ECO:0000256" key="1">
    <source>
        <dbReference type="ARBA" id="ARBA00004123"/>
    </source>
</evidence>
<keyword evidence="2" id="KW-0479">Metal-binding</keyword>
<dbReference type="InterPro" id="IPR007219">
    <property type="entry name" value="XnlR_reg_dom"/>
</dbReference>
<dbReference type="GO" id="GO:0000981">
    <property type="term" value="F:DNA-binding transcription factor activity, RNA polymerase II-specific"/>
    <property type="evidence" value="ECO:0007669"/>
    <property type="project" value="InterPro"/>
</dbReference>
<dbReference type="GO" id="GO:0006351">
    <property type="term" value="P:DNA-templated transcription"/>
    <property type="evidence" value="ECO:0007669"/>
    <property type="project" value="InterPro"/>
</dbReference>
<comment type="subcellular location">
    <subcellularLocation>
        <location evidence="1">Nucleus</location>
    </subcellularLocation>
</comment>
<dbReference type="Pfam" id="PF04082">
    <property type="entry name" value="Fungal_trans"/>
    <property type="match status" value="1"/>
</dbReference>
<dbReference type="InterPro" id="IPR001138">
    <property type="entry name" value="Zn2Cys6_DnaBD"/>
</dbReference>